<dbReference type="AlphaFoldDB" id="A0AAD2G5E6"/>
<name>A0AAD2G5E6_9STRA</name>
<protein>
    <submittedName>
        <fullName evidence="1">Uncharacterized protein</fullName>
    </submittedName>
</protein>
<reference evidence="1" key="1">
    <citation type="submission" date="2023-08" db="EMBL/GenBank/DDBJ databases">
        <authorList>
            <person name="Audoor S."/>
            <person name="Bilcke G."/>
        </authorList>
    </citation>
    <scope>NUCLEOTIDE SEQUENCE</scope>
</reference>
<proteinExistence type="predicted"/>
<dbReference type="EMBL" id="CAKOGP040002136">
    <property type="protein sequence ID" value="CAJ1963243.1"/>
    <property type="molecule type" value="Genomic_DNA"/>
</dbReference>
<organism evidence="1 2">
    <name type="scientific">Cylindrotheca closterium</name>
    <dbReference type="NCBI Taxonomy" id="2856"/>
    <lineage>
        <taxon>Eukaryota</taxon>
        <taxon>Sar</taxon>
        <taxon>Stramenopiles</taxon>
        <taxon>Ochrophyta</taxon>
        <taxon>Bacillariophyta</taxon>
        <taxon>Bacillariophyceae</taxon>
        <taxon>Bacillariophycidae</taxon>
        <taxon>Bacillariales</taxon>
        <taxon>Bacillariaceae</taxon>
        <taxon>Cylindrotheca</taxon>
    </lineage>
</organism>
<accession>A0AAD2G5E6</accession>
<comment type="caution">
    <text evidence="1">The sequence shown here is derived from an EMBL/GenBank/DDBJ whole genome shotgun (WGS) entry which is preliminary data.</text>
</comment>
<keyword evidence="2" id="KW-1185">Reference proteome</keyword>
<gene>
    <name evidence="1" type="ORF">CYCCA115_LOCUS20071</name>
</gene>
<evidence type="ECO:0000313" key="2">
    <source>
        <dbReference type="Proteomes" id="UP001295423"/>
    </source>
</evidence>
<dbReference type="Proteomes" id="UP001295423">
    <property type="component" value="Unassembled WGS sequence"/>
</dbReference>
<dbReference type="Pfam" id="PF12974">
    <property type="entry name" value="Phosphonate-bd"/>
    <property type="match status" value="1"/>
</dbReference>
<sequence>MQKKGMSYLNDPTALVFTGTMRANVNGIIDKSYDVGFIRTNFLESLTARNPNINASAIKVVAFRKDEDTVDEAFPLDRSSADVPEWRFSAAPSTPASISKEVQAVLLALKEHGRVGLIRSACMNLLPCTGMDLLVSSCRLNIVDQGLQSSELFRHQKGALVVPRVPSLGHR</sequence>
<evidence type="ECO:0000313" key="1">
    <source>
        <dbReference type="EMBL" id="CAJ1963243.1"/>
    </source>
</evidence>